<evidence type="ECO:0008006" key="3">
    <source>
        <dbReference type="Google" id="ProtNLM"/>
    </source>
</evidence>
<protein>
    <recommendedName>
        <fullName evidence="3">DUF2004 domain-containing protein</fullName>
    </recommendedName>
</protein>
<gene>
    <name evidence="1" type="ORF">GCM10022292_25720</name>
</gene>
<comment type="caution">
    <text evidence="1">The sequence shown here is derived from an EMBL/GenBank/DDBJ whole genome shotgun (WGS) entry which is preliminary data.</text>
</comment>
<evidence type="ECO:0000313" key="2">
    <source>
        <dbReference type="Proteomes" id="UP001501682"/>
    </source>
</evidence>
<sequence>MGIFDLFKKNKKVPENSKVEIRILEKPDFTEIDIEKLENYYNWKLNYGKRIMKLDINFEIESINQSKLNKILEFVNKIPEFDIQNQSYIKSDFEQDASEVSDYLNFYLDELDESELAGIINLKNRKDSRNSLLMEKLNLIRVGIYPQASYFGTFDYSIDIGGESCNQLLVVNINKDGTLNHITWES</sequence>
<organism evidence="1 2">
    <name type="scientific">Winogradskyella damuponensis</name>
    <dbReference type="NCBI Taxonomy" id="943939"/>
    <lineage>
        <taxon>Bacteria</taxon>
        <taxon>Pseudomonadati</taxon>
        <taxon>Bacteroidota</taxon>
        <taxon>Flavobacteriia</taxon>
        <taxon>Flavobacteriales</taxon>
        <taxon>Flavobacteriaceae</taxon>
        <taxon>Winogradskyella</taxon>
    </lineage>
</organism>
<dbReference type="Proteomes" id="UP001501682">
    <property type="component" value="Unassembled WGS sequence"/>
</dbReference>
<accession>A0ABP8CYM7</accession>
<evidence type="ECO:0000313" key="1">
    <source>
        <dbReference type="EMBL" id="GAA4244996.1"/>
    </source>
</evidence>
<dbReference type="EMBL" id="BAABCB010000026">
    <property type="protein sequence ID" value="GAA4244996.1"/>
    <property type="molecule type" value="Genomic_DNA"/>
</dbReference>
<name>A0ABP8CYM7_9FLAO</name>
<keyword evidence="2" id="KW-1185">Reference proteome</keyword>
<dbReference type="RefSeq" id="WP_344715252.1">
    <property type="nucleotide sequence ID" value="NZ_BAABCB010000026.1"/>
</dbReference>
<reference evidence="2" key="1">
    <citation type="journal article" date="2019" name="Int. J. Syst. Evol. Microbiol.">
        <title>The Global Catalogue of Microorganisms (GCM) 10K type strain sequencing project: providing services to taxonomists for standard genome sequencing and annotation.</title>
        <authorList>
            <consortium name="The Broad Institute Genomics Platform"/>
            <consortium name="The Broad Institute Genome Sequencing Center for Infectious Disease"/>
            <person name="Wu L."/>
            <person name="Ma J."/>
        </authorList>
    </citation>
    <scope>NUCLEOTIDE SEQUENCE [LARGE SCALE GENOMIC DNA]</scope>
    <source>
        <strain evidence="2">JCM 17633</strain>
    </source>
</reference>
<proteinExistence type="predicted"/>